<accession>A0A0S7C4E4</accession>
<feature type="transmembrane region" description="Helical" evidence="1">
    <location>
        <begin position="7"/>
        <end position="28"/>
    </location>
</feature>
<dbReference type="GO" id="GO:0016020">
    <property type="term" value="C:membrane"/>
    <property type="evidence" value="ECO:0007669"/>
    <property type="project" value="InterPro"/>
</dbReference>
<keyword evidence="1" id="KW-0472">Membrane</keyword>
<proteinExistence type="predicted"/>
<evidence type="ECO:0000259" key="2">
    <source>
        <dbReference type="Pfam" id="PF06580"/>
    </source>
</evidence>
<feature type="domain" description="Signal transduction histidine kinase internal region" evidence="2">
    <location>
        <begin position="144"/>
        <end position="221"/>
    </location>
</feature>
<dbReference type="AlphaFoldDB" id="A0A0S7C4E4"/>
<name>A0A0S7C4E4_9BACT</name>
<keyword evidence="3" id="KW-0808">Transferase</keyword>
<feature type="transmembrane region" description="Helical" evidence="1">
    <location>
        <begin position="40"/>
        <end position="59"/>
    </location>
</feature>
<keyword evidence="1" id="KW-1133">Transmembrane helix</keyword>
<dbReference type="InterPro" id="IPR050640">
    <property type="entry name" value="Bact_2-comp_sensor_kinase"/>
</dbReference>
<dbReference type="PANTHER" id="PTHR34220">
    <property type="entry name" value="SENSOR HISTIDINE KINASE YPDA"/>
    <property type="match status" value="1"/>
</dbReference>
<dbReference type="RefSeq" id="WP_062041509.1">
    <property type="nucleotide sequence ID" value="NZ_DF968182.1"/>
</dbReference>
<dbReference type="GO" id="GO:0000155">
    <property type="term" value="F:phosphorelay sensor kinase activity"/>
    <property type="evidence" value="ECO:0007669"/>
    <property type="project" value="InterPro"/>
</dbReference>
<reference evidence="3" key="1">
    <citation type="journal article" date="2015" name="Genome Announc.">
        <title>Draft Genome Sequence of Bacteroidales Strain TBC1, a Novel Isolate from a Methanogenic Wastewater Treatment System.</title>
        <authorList>
            <person name="Tourlousse D.M."/>
            <person name="Matsuura N."/>
            <person name="Sun L."/>
            <person name="Toyonaga M."/>
            <person name="Kuroda K."/>
            <person name="Ohashi A."/>
            <person name="Cruz R."/>
            <person name="Yamaguchi T."/>
            <person name="Sekiguchi Y."/>
        </authorList>
    </citation>
    <scope>NUCLEOTIDE SEQUENCE [LARGE SCALE GENOMIC DNA]</scope>
    <source>
        <strain evidence="3">TBC1</strain>
    </source>
</reference>
<gene>
    <name evidence="3" type="ORF">TBC1_111953</name>
</gene>
<dbReference type="OrthoDB" id="9809908at2"/>
<organism evidence="3">
    <name type="scientific">Lentimicrobium saccharophilum</name>
    <dbReference type="NCBI Taxonomy" id="1678841"/>
    <lineage>
        <taxon>Bacteria</taxon>
        <taxon>Pseudomonadati</taxon>
        <taxon>Bacteroidota</taxon>
        <taxon>Bacteroidia</taxon>
        <taxon>Bacteroidales</taxon>
        <taxon>Lentimicrobiaceae</taxon>
        <taxon>Lentimicrobium</taxon>
    </lineage>
</organism>
<feature type="transmembrane region" description="Helical" evidence="1">
    <location>
        <begin position="105"/>
        <end position="124"/>
    </location>
</feature>
<evidence type="ECO:0000256" key="1">
    <source>
        <dbReference type="SAM" id="Phobius"/>
    </source>
</evidence>
<sequence length="335" mass="38088">MKNYRSYPGYLAMPVFLFLMVPLLAFWFNPEIISGQVWVLLVWVTAMAGISILLQNFFFKAGRKSGKLWLIIPAAMLLLALAWFFTLRVSSEIVGPAKAWDAKWVSLMIVLLYSGGGYFLNYLIREGQLSVTKLDNQLSMKELELDFMKNQLNPHFLFNSLNNIAATIMVNKEMALDYTFKLSELLRYQVGISGRETVPVDEEIAFIRNFLDIEKLRLGGRCEINFTADSGDPMVLIPPLLLHPLIEHALRKSLGLNGKSVINIRLTSSREVVKLEITNSLPDNPAYKNLAGTGVEMLKKRLNLLFPEKYTLHTEKKTNEYELVLEVRLGKNHSA</sequence>
<dbReference type="STRING" id="1678841.TBC1_111953"/>
<dbReference type="PANTHER" id="PTHR34220:SF7">
    <property type="entry name" value="SENSOR HISTIDINE KINASE YPDA"/>
    <property type="match status" value="1"/>
</dbReference>
<dbReference type="Pfam" id="PF06580">
    <property type="entry name" value="His_kinase"/>
    <property type="match status" value="1"/>
</dbReference>
<evidence type="ECO:0000313" key="3">
    <source>
        <dbReference type="EMBL" id="GAP43795.1"/>
    </source>
</evidence>
<keyword evidence="1" id="KW-0812">Transmembrane</keyword>
<keyword evidence="4" id="KW-1185">Reference proteome</keyword>
<dbReference type="EMBL" id="DF968182">
    <property type="protein sequence ID" value="GAP43795.1"/>
    <property type="molecule type" value="Genomic_DNA"/>
</dbReference>
<dbReference type="Proteomes" id="UP000053091">
    <property type="component" value="Unassembled WGS sequence"/>
</dbReference>
<dbReference type="InterPro" id="IPR010559">
    <property type="entry name" value="Sig_transdc_His_kin_internal"/>
</dbReference>
<keyword evidence="3" id="KW-0418">Kinase</keyword>
<evidence type="ECO:0000313" key="4">
    <source>
        <dbReference type="Proteomes" id="UP000053091"/>
    </source>
</evidence>
<feature type="transmembrane region" description="Helical" evidence="1">
    <location>
        <begin position="68"/>
        <end position="85"/>
    </location>
</feature>
<protein>
    <submittedName>
        <fullName evidence="3">Histidine kinase</fullName>
    </submittedName>
</protein>